<accession>A0A0H2M9Q2</accession>
<dbReference type="Gene3D" id="1.10.10.10">
    <property type="entry name" value="Winged helix-like DNA-binding domain superfamily/Winged helix DNA-binding domain"/>
    <property type="match status" value="1"/>
</dbReference>
<dbReference type="Gene3D" id="3.40.190.10">
    <property type="entry name" value="Periplasmic binding protein-like II"/>
    <property type="match status" value="2"/>
</dbReference>
<dbReference type="OrthoDB" id="9775392at2"/>
<keyword evidence="2" id="KW-0805">Transcription regulation</keyword>
<sequence length="324" mass="35925">MNMHIPTLKQLKYLVELERHGHFGRAADACFVTQSTLSAGIQELENLLGCKLVERTKRRVLFTELGNDIVLRAIELLRGAEDIATMARHSTETLSGDLKLGAIPTIAPYLLPQTLPRLRKEYKDLKLYLVEDETSRLIDRLRAGTIDAALMAFPYNEPGLEWVELAEDPFLLAHPIDHPIATMDVTQRNHLLQSQALQSQLILLEEGHCLRDHALAVCHMTKLKPGQSLQASSLLTLVHMVANGLGVTLLPALSCQSSLLSGTNVTLTPLEGNSGHRKLGLAWRKSSVRKKDLKLLADQLAQTAQKQINSFLSKMLSTREDGLV</sequence>
<comment type="caution">
    <text evidence="7">The sequence shown here is derived from an EMBL/GenBank/DDBJ whole genome shotgun (WGS) entry which is preliminary data.</text>
</comment>
<comment type="similarity">
    <text evidence="1">Belongs to the LysR transcriptional regulatory family.</text>
</comment>
<evidence type="ECO:0000313" key="7">
    <source>
        <dbReference type="EMBL" id="KLN59038.1"/>
    </source>
</evidence>
<dbReference type="GO" id="GO:0003677">
    <property type="term" value="F:DNA binding"/>
    <property type="evidence" value="ECO:0007669"/>
    <property type="project" value="UniProtKB-KW"/>
</dbReference>
<evidence type="ECO:0000256" key="1">
    <source>
        <dbReference type="ARBA" id="ARBA00009437"/>
    </source>
</evidence>
<evidence type="ECO:0000256" key="4">
    <source>
        <dbReference type="ARBA" id="ARBA00023159"/>
    </source>
</evidence>
<dbReference type="Pfam" id="PF03466">
    <property type="entry name" value="LysR_substrate"/>
    <property type="match status" value="1"/>
</dbReference>
<dbReference type="GO" id="GO:0032993">
    <property type="term" value="C:protein-DNA complex"/>
    <property type="evidence" value="ECO:0007669"/>
    <property type="project" value="TreeGrafter"/>
</dbReference>
<dbReference type="EMBL" id="LAQL01000021">
    <property type="protein sequence ID" value="KLN59038.1"/>
    <property type="molecule type" value="Genomic_DNA"/>
</dbReference>
<dbReference type="PATRIC" id="fig|1489064.4.peg.1771"/>
<dbReference type="FunFam" id="1.10.10.10:FF:000001">
    <property type="entry name" value="LysR family transcriptional regulator"/>
    <property type="match status" value="1"/>
</dbReference>
<dbReference type="Pfam" id="PF00126">
    <property type="entry name" value="HTH_1"/>
    <property type="match status" value="1"/>
</dbReference>
<dbReference type="PROSITE" id="PS50931">
    <property type="entry name" value="HTH_LYSR"/>
    <property type="match status" value="1"/>
</dbReference>
<dbReference type="InterPro" id="IPR036390">
    <property type="entry name" value="WH_DNA-bd_sf"/>
</dbReference>
<evidence type="ECO:0000256" key="2">
    <source>
        <dbReference type="ARBA" id="ARBA00023015"/>
    </source>
</evidence>
<organism evidence="7 8">
    <name type="scientific">Kiloniella spongiae</name>
    <dbReference type="NCBI Taxonomy" id="1489064"/>
    <lineage>
        <taxon>Bacteria</taxon>
        <taxon>Pseudomonadati</taxon>
        <taxon>Pseudomonadota</taxon>
        <taxon>Alphaproteobacteria</taxon>
        <taxon>Rhodospirillales</taxon>
        <taxon>Kiloniellaceae</taxon>
        <taxon>Kiloniella</taxon>
    </lineage>
</organism>
<name>A0A0H2M9Q2_9PROT</name>
<keyword evidence="4" id="KW-0010">Activator</keyword>
<evidence type="ECO:0000256" key="3">
    <source>
        <dbReference type="ARBA" id="ARBA00023125"/>
    </source>
</evidence>
<dbReference type="STRING" id="1489064.WH96_19715"/>
<protein>
    <recommendedName>
        <fullName evidence="6">HTH lysR-type domain-containing protein</fullName>
    </recommendedName>
</protein>
<evidence type="ECO:0000313" key="8">
    <source>
        <dbReference type="Proteomes" id="UP000035444"/>
    </source>
</evidence>
<feature type="domain" description="HTH lysR-type" evidence="6">
    <location>
        <begin position="6"/>
        <end position="63"/>
    </location>
</feature>
<dbReference type="CDD" id="cd08411">
    <property type="entry name" value="PBP2_OxyR"/>
    <property type="match status" value="1"/>
</dbReference>
<dbReference type="Proteomes" id="UP000035444">
    <property type="component" value="Unassembled WGS sequence"/>
</dbReference>
<dbReference type="SUPFAM" id="SSF46785">
    <property type="entry name" value="Winged helix' DNA-binding domain"/>
    <property type="match status" value="1"/>
</dbReference>
<reference evidence="7 8" key="1">
    <citation type="submission" date="2015-03" db="EMBL/GenBank/DDBJ databases">
        <title>Genome Sequence of Kiloniella spongiae MEBiC09566, isolated from a marine sponge.</title>
        <authorList>
            <person name="Shao Z."/>
            <person name="Wang L."/>
            <person name="Li X."/>
        </authorList>
    </citation>
    <scope>NUCLEOTIDE SEQUENCE [LARGE SCALE GENOMIC DNA]</scope>
    <source>
        <strain evidence="7 8">MEBiC09566</strain>
    </source>
</reference>
<dbReference type="InterPro" id="IPR036388">
    <property type="entry name" value="WH-like_DNA-bd_sf"/>
</dbReference>
<dbReference type="PANTHER" id="PTHR30346:SF26">
    <property type="entry name" value="HYDROGEN PEROXIDE-INDUCIBLE GENES ACTIVATOR"/>
    <property type="match status" value="1"/>
</dbReference>
<keyword evidence="8" id="KW-1185">Reference proteome</keyword>
<dbReference type="GO" id="GO:0003700">
    <property type="term" value="F:DNA-binding transcription factor activity"/>
    <property type="evidence" value="ECO:0007669"/>
    <property type="project" value="InterPro"/>
</dbReference>
<dbReference type="PANTHER" id="PTHR30346">
    <property type="entry name" value="TRANSCRIPTIONAL DUAL REGULATOR HCAR-RELATED"/>
    <property type="match status" value="1"/>
</dbReference>
<proteinExistence type="inferred from homology"/>
<keyword evidence="3" id="KW-0238">DNA-binding</keyword>
<evidence type="ECO:0000259" key="6">
    <source>
        <dbReference type="PROSITE" id="PS50931"/>
    </source>
</evidence>
<dbReference type="SUPFAM" id="SSF53850">
    <property type="entry name" value="Periplasmic binding protein-like II"/>
    <property type="match status" value="1"/>
</dbReference>
<dbReference type="InterPro" id="IPR005119">
    <property type="entry name" value="LysR_subst-bd"/>
</dbReference>
<keyword evidence="5" id="KW-0804">Transcription</keyword>
<dbReference type="AlphaFoldDB" id="A0A0H2M9Q2"/>
<evidence type="ECO:0000256" key="5">
    <source>
        <dbReference type="ARBA" id="ARBA00023163"/>
    </source>
</evidence>
<dbReference type="InterPro" id="IPR000847">
    <property type="entry name" value="LysR_HTH_N"/>
</dbReference>
<gene>
    <name evidence="7" type="ORF">WH96_19715</name>
</gene>